<dbReference type="HOGENOM" id="CLU_320058_0_0_1"/>
<dbReference type="PANTHER" id="PTHR46579">
    <property type="entry name" value="F5/8 TYPE C DOMAIN-CONTAINING PROTEIN-RELATED"/>
    <property type="match status" value="1"/>
</dbReference>
<organism evidence="3">
    <name type="scientific">Melampsora larici-populina (strain 98AG31 / pathotype 3-4-7)</name>
    <name type="common">Poplar leaf rust fungus</name>
    <dbReference type="NCBI Taxonomy" id="747676"/>
    <lineage>
        <taxon>Eukaryota</taxon>
        <taxon>Fungi</taxon>
        <taxon>Dikarya</taxon>
        <taxon>Basidiomycota</taxon>
        <taxon>Pucciniomycotina</taxon>
        <taxon>Pucciniomycetes</taxon>
        <taxon>Pucciniales</taxon>
        <taxon>Melampsoraceae</taxon>
        <taxon>Melampsora</taxon>
    </lineage>
</organism>
<dbReference type="VEuPathDB" id="FungiDB:MELLADRAFT_66120"/>
<protein>
    <submittedName>
        <fullName evidence="2">Uncharacterized protein</fullName>
    </submittedName>
</protein>
<dbReference type="GeneID" id="18930562"/>
<evidence type="ECO:0000256" key="1">
    <source>
        <dbReference type="SAM" id="MobiDB-lite"/>
    </source>
</evidence>
<name>F4RXY5_MELLP</name>
<dbReference type="EMBL" id="GL883128">
    <property type="protein sequence ID" value="EGG02814.1"/>
    <property type="molecule type" value="Genomic_DNA"/>
</dbReference>
<sequence length="907" mass="103389">MASNAQVPCDCPHTCKKDGREFCYIARRTRIRHQELTAQLGMQAEDERPEYTSTTSINQEIVSQAPSPIEISNLLLNYNTHLLSKLSIHNEADDTKDSDLMDLKQALMVCTALLHSTAVSRTKIGHIIKFLNNIIKYTVDLSGRKDDWKERFVLPLDIRSITNHLGLEPVLFQTICCPGCYSQYSITDPIRICLQKETPRAKRCDTNLRGVKDKPIQMYSTQSLIAWISKLLQHPGIETALELCVSHVSPNDGQYIPASKKVAGFGSHSANFPCAYCYIPKTSLHDVDIHKYKKRTKEGHREESQEWKKAGTKKLKNELFSKNSVRWAGLNDLEYWDPTKMIILDLMHNLAGIIEYHIRELMELEEPLLISRVQKAKKDLRGDRELLEVRQREKKTQRHQDNLKDELDGLGAEAEEFDIILDIEAIEMEGEDIDMILIENKNNLVSTLANEDIIIPDATIDDGTSSDLSFHPEEEAGTVSSDDSIVDDDYESRSEDSLTIGSDELENAKEALQRLKNFQKAMTEVVVPAWIARPPYNFGNPAHGKLKFDTWFKIFQIFLPLVAADVWDPKTSPAEFENLQDLVAMTRLLTSKKQSTKHSDALRHFIPKYVKGIQDIYQHCEVKPNHHYSLHYPDIIDYSGPSASLTAWAGERVNHQLAKVRTNKQMATMSTTMIKQVVRHHNLCLLLKTSSRMKPGLLKSTFEALLPFASDTDFISKEVKEAPHRQKKLDHDLYLIFYDMCCTLDRYKWQDAGQFPLDLATPVLSPQATPHISLAWNGKRVSTFKHHEGNSLVQIYSPLYKKIFFGSIYIIFTHTRSDNLRIQTESYVGINIFPELSVRDSSYSPYLSHTFAKANIHLRYEKYSSNSLICRLTDIRSHIAIHRKAPGTYGISEGTVAIVTLEDITAL</sequence>
<dbReference type="PANTHER" id="PTHR46579:SF1">
    <property type="entry name" value="F5_8 TYPE C DOMAIN-CONTAINING PROTEIN"/>
    <property type="match status" value="1"/>
</dbReference>
<evidence type="ECO:0000313" key="3">
    <source>
        <dbReference type="Proteomes" id="UP000001072"/>
    </source>
</evidence>
<dbReference type="STRING" id="747676.F4RXY5"/>
<reference evidence="3" key="1">
    <citation type="journal article" date="2011" name="Proc. Natl. Acad. Sci. U.S.A.">
        <title>Obligate biotrophy features unraveled by the genomic analysis of rust fungi.</title>
        <authorList>
            <person name="Duplessis S."/>
            <person name="Cuomo C.A."/>
            <person name="Lin Y.-C."/>
            <person name="Aerts A."/>
            <person name="Tisserant E."/>
            <person name="Veneault-Fourrey C."/>
            <person name="Joly D.L."/>
            <person name="Hacquard S."/>
            <person name="Amselem J."/>
            <person name="Cantarel B.L."/>
            <person name="Chiu R."/>
            <person name="Coutinho P.M."/>
            <person name="Feau N."/>
            <person name="Field M."/>
            <person name="Frey P."/>
            <person name="Gelhaye E."/>
            <person name="Goldberg J."/>
            <person name="Grabherr M.G."/>
            <person name="Kodira C.D."/>
            <person name="Kohler A."/>
            <person name="Kuees U."/>
            <person name="Lindquist E.A."/>
            <person name="Lucas S.M."/>
            <person name="Mago R."/>
            <person name="Mauceli E."/>
            <person name="Morin E."/>
            <person name="Murat C."/>
            <person name="Pangilinan J.L."/>
            <person name="Park R."/>
            <person name="Pearson M."/>
            <person name="Quesneville H."/>
            <person name="Rouhier N."/>
            <person name="Sakthikumar S."/>
            <person name="Salamov A.A."/>
            <person name="Schmutz J."/>
            <person name="Selles B."/>
            <person name="Shapiro H."/>
            <person name="Tanguay P."/>
            <person name="Tuskan G.A."/>
            <person name="Henrissat B."/>
            <person name="Van de Peer Y."/>
            <person name="Rouze P."/>
            <person name="Ellis J.G."/>
            <person name="Dodds P.N."/>
            <person name="Schein J.E."/>
            <person name="Zhong S."/>
            <person name="Hamelin R.C."/>
            <person name="Grigoriev I.V."/>
            <person name="Szabo L.J."/>
            <person name="Martin F."/>
        </authorList>
    </citation>
    <scope>NUCLEOTIDE SEQUENCE [LARGE SCALE GENOMIC DNA]</scope>
    <source>
        <strain evidence="3">98AG31 / pathotype 3-4-7</strain>
    </source>
</reference>
<evidence type="ECO:0000313" key="2">
    <source>
        <dbReference type="EMBL" id="EGG02814.1"/>
    </source>
</evidence>
<dbReference type="Proteomes" id="UP000001072">
    <property type="component" value="Unassembled WGS sequence"/>
</dbReference>
<gene>
    <name evidence="2" type="ORF">MELLADRAFT_66120</name>
</gene>
<dbReference type="RefSeq" id="XP_007413927.1">
    <property type="nucleotide sequence ID" value="XM_007413865.1"/>
</dbReference>
<dbReference type="eggNOG" id="ENOG502S0HM">
    <property type="taxonomic scope" value="Eukaryota"/>
</dbReference>
<accession>F4RXY5</accession>
<dbReference type="AlphaFoldDB" id="F4RXY5"/>
<dbReference type="OrthoDB" id="2507659at2759"/>
<dbReference type="InParanoid" id="F4RXY5"/>
<dbReference type="KEGG" id="mlr:MELLADRAFT_66120"/>
<feature type="region of interest" description="Disordered" evidence="1">
    <location>
        <begin position="464"/>
        <end position="499"/>
    </location>
</feature>
<keyword evidence="3" id="KW-1185">Reference proteome</keyword>
<proteinExistence type="predicted"/>